<evidence type="ECO:0000259" key="3">
    <source>
        <dbReference type="PROSITE" id="PS51329"/>
    </source>
</evidence>
<dbReference type="Pfam" id="PF07986">
    <property type="entry name" value="TBCC"/>
    <property type="match status" value="1"/>
</dbReference>
<dbReference type="InterPro" id="IPR012945">
    <property type="entry name" value="Tubulin-bd_cofactor_C_dom"/>
</dbReference>
<keyword evidence="5" id="KW-1185">Reference proteome</keyword>
<evidence type="ECO:0000256" key="1">
    <source>
        <dbReference type="ARBA" id="ARBA00008848"/>
    </source>
</evidence>
<feature type="domain" description="C-CAP/cofactor C-like" evidence="3">
    <location>
        <begin position="1"/>
        <end position="58"/>
    </location>
</feature>
<comment type="similarity">
    <text evidence="1">Belongs to the TBCC family.</text>
</comment>
<organism evidence="4 5">
    <name type="scientific">Dunaliella salina</name>
    <name type="common">Green alga</name>
    <name type="synonym">Protococcus salinus</name>
    <dbReference type="NCBI Taxonomy" id="3046"/>
    <lineage>
        <taxon>Eukaryota</taxon>
        <taxon>Viridiplantae</taxon>
        <taxon>Chlorophyta</taxon>
        <taxon>core chlorophytes</taxon>
        <taxon>Chlorophyceae</taxon>
        <taxon>CS clade</taxon>
        <taxon>Chlamydomonadales</taxon>
        <taxon>Dunaliellaceae</taxon>
        <taxon>Dunaliella</taxon>
    </lineage>
</organism>
<dbReference type="EMBL" id="MU069754">
    <property type="protein sequence ID" value="KAF5834480.1"/>
    <property type="molecule type" value="Genomic_DNA"/>
</dbReference>
<sequence length="258" mass="27833">MQLIAASSRVLVSSCHNCTLYLGTTSPPMLIGDCRFLRLAPFNAHYERQMAHVRAVGLRLDLPNRWDAPLVLAGKERKNSSSGSSNPDSPNPGGSGKGAASMCSLLPPEDFLPFVVPFQGGSGVLAGGSAPAHSTAWRHLAPAIARTSAAAAASGSTQVAAGGALYLFPLPTEYERVLLRKLSMTGELRHRFRQVGLSKEKERELNDTIQSHFKEWLSSSNMLRQIYDLSNLEKDEVNISMSGGLTPPPKERTTLHLA</sequence>
<accession>A0ABQ7GIP3</accession>
<evidence type="ECO:0000313" key="4">
    <source>
        <dbReference type="EMBL" id="KAF5834480.1"/>
    </source>
</evidence>
<reference evidence="4" key="1">
    <citation type="submission" date="2017-08" db="EMBL/GenBank/DDBJ databases">
        <authorList>
            <person name="Polle J.E."/>
            <person name="Barry K."/>
            <person name="Cushman J."/>
            <person name="Schmutz J."/>
            <person name="Tran D."/>
            <person name="Hathwaick L.T."/>
            <person name="Yim W.C."/>
            <person name="Jenkins J."/>
            <person name="Mckie-Krisberg Z.M."/>
            <person name="Prochnik S."/>
            <person name="Lindquist E."/>
            <person name="Dockter R.B."/>
            <person name="Adam C."/>
            <person name="Molina H."/>
            <person name="Bunkerborg J."/>
            <person name="Jin E."/>
            <person name="Buchheim M."/>
            <person name="Magnuson J."/>
        </authorList>
    </citation>
    <scope>NUCLEOTIDE SEQUENCE</scope>
    <source>
        <strain evidence="4">CCAP 19/18</strain>
    </source>
</reference>
<gene>
    <name evidence="4" type="ORF">DUNSADRAFT_8836</name>
</gene>
<protein>
    <recommendedName>
        <fullName evidence="3">C-CAP/cofactor C-like domain-containing protein</fullName>
    </recommendedName>
</protein>
<dbReference type="PANTHER" id="PTHR16052:SF0">
    <property type="entry name" value="TBCC DOMAIN-CONTAINING PROTEIN 1"/>
    <property type="match status" value="1"/>
</dbReference>
<dbReference type="InterPro" id="IPR039589">
    <property type="entry name" value="TBCC1"/>
</dbReference>
<dbReference type="InterPro" id="IPR016098">
    <property type="entry name" value="CAP/MinC_C"/>
</dbReference>
<dbReference type="Proteomes" id="UP000815325">
    <property type="component" value="Unassembled WGS sequence"/>
</dbReference>
<feature type="region of interest" description="Disordered" evidence="2">
    <location>
        <begin position="239"/>
        <end position="258"/>
    </location>
</feature>
<dbReference type="InterPro" id="IPR017901">
    <property type="entry name" value="C-CAP_CF_C-like"/>
</dbReference>
<dbReference type="Gene3D" id="2.160.20.70">
    <property type="match status" value="1"/>
</dbReference>
<evidence type="ECO:0000256" key="2">
    <source>
        <dbReference type="SAM" id="MobiDB-lite"/>
    </source>
</evidence>
<name>A0ABQ7GIP3_DUNSA</name>
<feature type="region of interest" description="Disordered" evidence="2">
    <location>
        <begin position="74"/>
        <end position="100"/>
    </location>
</feature>
<evidence type="ECO:0000313" key="5">
    <source>
        <dbReference type="Proteomes" id="UP000815325"/>
    </source>
</evidence>
<dbReference type="PANTHER" id="PTHR16052">
    <property type="entry name" value="TBCC DOMAIN-CONTAINING PROTEIN 1"/>
    <property type="match status" value="1"/>
</dbReference>
<dbReference type="PROSITE" id="PS51329">
    <property type="entry name" value="C_CAP_COFACTOR_C"/>
    <property type="match status" value="1"/>
</dbReference>
<comment type="caution">
    <text evidence="4">The sequence shown here is derived from an EMBL/GenBank/DDBJ whole genome shotgun (WGS) entry which is preliminary data.</text>
</comment>
<feature type="compositionally biased region" description="Basic and acidic residues" evidence="2">
    <location>
        <begin position="249"/>
        <end position="258"/>
    </location>
</feature>
<proteinExistence type="inferred from homology"/>
<feature type="compositionally biased region" description="Low complexity" evidence="2">
    <location>
        <begin position="80"/>
        <end position="92"/>
    </location>
</feature>